<evidence type="ECO:0000313" key="2">
    <source>
        <dbReference type="Proteomes" id="UP000886891"/>
    </source>
</evidence>
<dbReference type="Proteomes" id="UP000886891">
    <property type="component" value="Unassembled WGS sequence"/>
</dbReference>
<dbReference type="AlphaFoldDB" id="A0A9D1SWS2"/>
<reference evidence="1" key="2">
    <citation type="journal article" date="2021" name="PeerJ">
        <title>Extensive microbial diversity within the chicken gut microbiome revealed by metagenomics and culture.</title>
        <authorList>
            <person name="Gilroy R."/>
            <person name="Ravi A."/>
            <person name="Getino M."/>
            <person name="Pursley I."/>
            <person name="Horton D.L."/>
            <person name="Alikhan N.F."/>
            <person name="Baker D."/>
            <person name="Gharbi K."/>
            <person name="Hall N."/>
            <person name="Watson M."/>
            <person name="Adriaenssens E.M."/>
            <person name="Foster-Nyarko E."/>
            <person name="Jarju S."/>
            <person name="Secka A."/>
            <person name="Antonio M."/>
            <person name="Oren A."/>
            <person name="Chaudhuri R.R."/>
            <person name="La Ragione R."/>
            <person name="Hildebrand F."/>
            <person name="Pallen M.J."/>
        </authorList>
    </citation>
    <scope>NUCLEOTIDE SEQUENCE</scope>
    <source>
        <strain evidence="1">23406</strain>
    </source>
</reference>
<dbReference type="PANTHER" id="PTHR34071:SF2">
    <property type="entry name" value="FLAVIN-NUCLEOTIDE-BINDING PROTEIN"/>
    <property type="match status" value="1"/>
</dbReference>
<reference evidence="1" key="1">
    <citation type="submission" date="2020-10" db="EMBL/GenBank/DDBJ databases">
        <authorList>
            <person name="Gilroy R."/>
        </authorList>
    </citation>
    <scope>NUCLEOTIDE SEQUENCE</scope>
    <source>
        <strain evidence="1">23406</strain>
    </source>
</reference>
<protein>
    <submittedName>
        <fullName evidence="1">Pyridoxamine 5'-phosphate oxidase family protein</fullName>
    </submittedName>
</protein>
<dbReference type="PANTHER" id="PTHR34071">
    <property type="entry name" value="5-NITROIMIDAZOLE ANTIBIOTICS RESISTANCE PROTEIN, NIMA-FAMILY-RELATED PROTEIN-RELATED"/>
    <property type="match status" value="1"/>
</dbReference>
<dbReference type="InterPro" id="IPR012349">
    <property type="entry name" value="Split_barrel_FMN-bd"/>
</dbReference>
<name>A0A9D1SWS2_9FIRM</name>
<accession>A0A9D1SWS2</accession>
<dbReference type="InterPro" id="IPR024747">
    <property type="entry name" value="Pyridox_Oxase-rel"/>
</dbReference>
<dbReference type="Pfam" id="PF12900">
    <property type="entry name" value="Pyridox_ox_2"/>
    <property type="match status" value="1"/>
</dbReference>
<organism evidence="1 2">
    <name type="scientific">Candidatus Stercoripulliclostridium merdipullorum</name>
    <dbReference type="NCBI Taxonomy" id="2840952"/>
    <lineage>
        <taxon>Bacteria</taxon>
        <taxon>Bacillati</taxon>
        <taxon>Bacillota</taxon>
        <taxon>Clostridia</taxon>
        <taxon>Eubacteriales</taxon>
        <taxon>Candidatus Stercoripulliclostridium</taxon>
    </lineage>
</organism>
<proteinExistence type="predicted"/>
<gene>
    <name evidence="1" type="ORF">IAB14_00485</name>
</gene>
<dbReference type="EMBL" id="DVOH01000006">
    <property type="protein sequence ID" value="HIU99574.1"/>
    <property type="molecule type" value="Genomic_DNA"/>
</dbReference>
<evidence type="ECO:0000313" key="1">
    <source>
        <dbReference type="EMBL" id="HIU99574.1"/>
    </source>
</evidence>
<dbReference type="Gene3D" id="2.30.110.10">
    <property type="entry name" value="Electron Transport, Fmn-binding Protein, Chain A"/>
    <property type="match status" value="1"/>
</dbReference>
<comment type="caution">
    <text evidence="1">The sequence shown here is derived from an EMBL/GenBank/DDBJ whole genome shotgun (WGS) entry which is preliminary data.</text>
</comment>
<dbReference type="SUPFAM" id="SSF50475">
    <property type="entry name" value="FMN-binding split barrel"/>
    <property type="match status" value="1"/>
</dbReference>
<sequence length="162" mass="18371">MRRKDREITDFAEIKAILDKSKVLRIALNNGDFPYVIPVNFGYYCYDSQLTLFFHGATEGAKHAVIRNDNRVTFEVDCSHDLILPSGKEGCTASFAYESVIGQGYIEKASEEEKEHLLILLLQHYGIDTCTFRPTTLQNTVVYKINVSSYTAKRFSAQSKSN</sequence>